<dbReference type="PROSITE" id="PS50975">
    <property type="entry name" value="ATP_GRASP"/>
    <property type="match status" value="1"/>
</dbReference>
<feature type="region of interest" description="Disordered" evidence="15">
    <location>
        <begin position="980"/>
        <end position="1004"/>
    </location>
</feature>
<proteinExistence type="predicted"/>
<dbReference type="SUPFAM" id="SSF52096">
    <property type="entry name" value="ClpP/crotonase"/>
    <property type="match status" value="2"/>
</dbReference>
<evidence type="ECO:0008006" key="21">
    <source>
        <dbReference type="Google" id="ProtNLM"/>
    </source>
</evidence>
<evidence type="ECO:0000259" key="17">
    <source>
        <dbReference type="PROSITE" id="PS50979"/>
    </source>
</evidence>
<evidence type="ECO:0000259" key="16">
    <source>
        <dbReference type="PROSITE" id="PS50975"/>
    </source>
</evidence>
<dbReference type="Pfam" id="PF00289">
    <property type="entry name" value="Biotin_carb_N"/>
    <property type="match status" value="1"/>
</dbReference>
<keyword evidence="9" id="KW-0275">Fatty acid biosynthesis</keyword>
<keyword evidence="3" id="KW-0444">Lipid biosynthesis</keyword>
<feature type="domain" description="CoA carboxyltransferase N-terminal" evidence="18">
    <location>
        <begin position="1505"/>
        <end position="1850"/>
    </location>
</feature>
<evidence type="ECO:0000256" key="3">
    <source>
        <dbReference type="ARBA" id="ARBA00022516"/>
    </source>
</evidence>
<dbReference type="FunFam" id="3.30.1490.20:FF:000003">
    <property type="entry name" value="acetyl-CoA carboxylase isoform X1"/>
    <property type="match status" value="1"/>
</dbReference>
<dbReference type="InterPro" id="IPR011764">
    <property type="entry name" value="Biotin_carboxylation_dom"/>
</dbReference>
<dbReference type="InterPro" id="IPR029045">
    <property type="entry name" value="ClpP/crotonase-like_dom_sf"/>
</dbReference>
<dbReference type="InterPro" id="IPR011053">
    <property type="entry name" value="Single_hybrid_motif"/>
</dbReference>
<evidence type="ECO:0000256" key="4">
    <source>
        <dbReference type="ARBA" id="ARBA00022598"/>
    </source>
</evidence>
<sequence length="2196" mass="238961">MATAEIQFENYVLSRGGTRLIRKVLVANNGLGAVKAIRSLRLWEYETFRTHEILHIVCMATEDDVKANAEYIRLADEFITVEGGSNRNNYANVDLIVKVARRCQADAVWPGWGHASENPKLPAALAYHDIAFLGPSAESMDAVGDKICANILAQSCDVNVIPWSGSGLTVPDISIPEDVLLAATLGDLAQAEESAKKVGFPLMIKASEGGGGKGIRMVSNMEELRTGFVQVQAEVPGSPVFIQQLSTNSRHLEVQVVADKHGNAISLYGRDCSVQRRHQKIIEEGPVTVAPRELCEELERGAVRLAKKVRYSGVGTVEYLYNITTGEYSFLEVNPRLQVEHPVTETITGVNLPAVQLQIAMGIPLNKMPHIRRFYGQADLNGVTTIDFDTVPQNPPMGHCMAARVTAEDPDSGFKPTSGAIHSLHFRSLPGVTGNFSVGLTGGVHQFADSQFGHIFAHKPTRDEAGTLLVHALSELSIRGEIHTNVKYLCSLIEKDQFRADLHSTAWLDGLIAEQDRAQALDDHLVVVCGAVMRAASRHQELESRVVDALTRGVPPEAWMTNLSEHSFELIYKDIKYSLRVTMGSHTLFYIHVNGEAVCEAEVLVLQDGGLKVLLGGRAHSVYTEPSKVGLKVHVNGHPCFFPDDFDPTKMSAPGTGKLIRYLVPDGGRAVEGVAYCEVEVMKTVMPLLATSTGLVTHLLQPGAALETGDALCAVEVEDPSSVKVSQPFSGEFTKIESRKLTGALKDDGALVKFNVNTAGIHQLLAGYDFNKTADPVTPLLEVLGTLELALDDFSETKQAVSSRASKAALAELASIEEFMQSAMVTDDGTDVVSVAVKRVRDLIDEHGPDFAPLRSFVDQFEGGLHMNRVRVLTRHLETFLDAEEPFACSASFEDAIMVLRSRYRGDASAVVQYAHAHSRLAQRSALILKILDEVSSNDMIDAQPMLEAVRRLMKLESASQSGYKEVSYRARQIIVVKQDASRKSRRERMKAMSGSNLAKASGGNLEKLAHSRQESLSDFGLASAGSLYGGSMDDLTSLNGSETESSLGPGTPGVPGDRTKRRSVGTLFLDNTNTLARFNSYANLAEEIGMIRGHEKAEHEDDGPSWQTLFEAPSETEKFAAIEALFAAAGIDLPATQGAGPHVFDADPAVTFVRLDGGRNLVLFAPSLGHAVSALPEANAEKPEELAFVINYPRLHGREDRDIRDAAQAFVSGQHLAGAISLATSRVAVTLLAIGERPQHFTFARNFANGSLVPASAAPAHLPPPSPTSSPLAPEGEFKEVSVARGFWPHMAAQMEVERLANFQVECVGMISSRTHGKRTRNWVNASEYSIGVFLAEEVVPQSRRGAKLPQRDRRVFLRAAVYHKELLLAGVEAPNGGHKRTPSGSVSIDLDSLADHKWTSVHDDSVLADVLGSLELAVGQHGTAWNHVYINMVGTTVEDLPRIEAAIASFIHLTFEDLRRLKVSCVEVRVGGGEVVALNTSGLKFKMTSTVHDTLVPAPRPPLYPLLDTIQRKRMICQNLNSTYAYDFPEIFANVLAEKGGNDEDAPQPGIKRLVELVLELPAGSSHQLVVPGHGKSGNLVEVERAPGMNDVGMVCWRATLVTEEYQNGRDIVLVANDITHMSGSFSPREDAVYRAAFDLAVAEGLPCVYISSNSGARIGLDEAVKAAFKVAWVDASKPSRGFEYLYLTEDDYEMLGTNGRVLADRVVDSKTGQVRFALTDVCGGQGVECLQGSGEIAAATSRAYKSTVTLAYVTGRSVGIGAYCSRLCQRVIQHNDAPLILTGASALNKVLGREVYTSNAQIGGPKVMANNGVSHMVVPDDVRGVSNILRWLSFVPAKKGAPLPFTLPKGDGFDTIHRSVGFIPANAPHDPREMLQYFFDRGSFMEVMTDWGRSVITGRARLGGLPIGAIAVETRTSEKTVPADPAFEGAQITEETQAGQVWFPDSAFKTAQAIGDMNREGLPLIIFANWRGFAGGLRDMYGEILKYGAYIVDALREYKQPIFVYIPTNGELRGGAWVVIDSSINPEQMEFYAAQGSKGGVLEPEGVVDIKFRRADLVKVMKRSLPQMQNVGDDDGAEKKLEKELMPTFKQLATHFAALHDTPGVMLQKRAIKEIVPWDKSREFFASRLRMRVAEERVKELIRAQCPVITDEQMASHLSELRETLEEIAAAEDEAVVPEEKEEVMRLIEGLGA</sequence>
<dbReference type="InterPro" id="IPR005481">
    <property type="entry name" value="BC-like_N"/>
</dbReference>
<dbReference type="PANTHER" id="PTHR45728:SF3">
    <property type="entry name" value="ACETYL-COA CARBOXYLASE"/>
    <property type="match status" value="1"/>
</dbReference>
<dbReference type="Pfam" id="PF02786">
    <property type="entry name" value="CPSase_L_D2"/>
    <property type="match status" value="1"/>
</dbReference>
<evidence type="ECO:0000256" key="11">
    <source>
        <dbReference type="ARBA" id="ARBA00023268"/>
    </source>
</evidence>
<dbReference type="UniPathway" id="UPA00655">
    <property type="reaction ID" value="UER00711"/>
</dbReference>
<dbReference type="Gene3D" id="3.30.470.20">
    <property type="entry name" value="ATP-grasp fold, B domain"/>
    <property type="match status" value="1"/>
</dbReference>
<evidence type="ECO:0000256" key="10">
    <source>
        <dbReference type="ARBA" id="ARBA00023267"/>
    </source>
</evidence>
<dbReference type="Gene3D" id="2.40.50.100">
    <property type="match status" value="1"/>
</dbReference>
<evidence type="ECO:0000259" key="19">
    <source>
        <dbReference type="PROSITE" id="PS50989"/>
    </source>
</evidence>
<evidence type="ECO:0000259" key="18">
    <source>
        <dbReference type="PROSITE" id="PS50980"/>
    </source>
</evidence>
<dbReference type="PROSITE" id="PS00866">
    <property type="entry name" value="CPSASE_1"/>
    <property type="match status" value="1"/>
</dbReference>
<keyword evidence="4" id="KW-0436">Ligase</keyword>
<evidence type="ECO:0000256" key="8">
    <source>
        <dbReference type="ARBA" id="ARBA00023098"/>
    </source>
</evidence>
<evidence type="ECO:0000313" key="20">
    <source>
        <dbReference type="EMBL" id="CAD8525341.1"/>
    </source>
</evidence>
<dbReference type="InterPro" id="IPR005482">
    <property type="entry name" value="Biotin_COase_C"/>
</dbReference>
<comment type="catalytic activity">
    <reaction evidence="12">
        <text>hydrogencarbonate + acetyl-CoA + ATP = malonyl-CoA + ADP + phosphate + H(+)</text>
        <dbReference type="Rhea" id="RHEA:11308"/>
        <dbReference type="ChEBI" id="CHEBI:15378"/>
        <dbReference type="ChEBI" id="CHEBI:17544"/>
        <dbReference type="ChEBI" id="CHEBI:30616"/>
        <dbReference type="ChEBI" id="CHEBI:43474"/>
        <dbReference type="ChEBI" id="CHEBI:57288"/>
        <dbReference type="ChEBI" id="CHEBI:57384"/>
        <dbReference type="ChEBI" id="CHEBI:456216"/>
        <dbReference type="EC" id="6.4.1.2"/>
    </reaction>
</comment>
<organism evidence="20">
    <name type="scientific">Micromonas pusilla</name>
    <name type="common">Picoplanktonic green alga</name>
    <name type="synonym">Chromulina pusilla</name>
    <dbReference type="NCBI Taxonomy" id="38833"/>
    <lineage>
        <taxon>Eukaryota</taxon>
        <taxon>Viridiplantae</taxon>
        <taxon>Chlorophyta</taxon>
        <taxon>Mamiellophyceae</taxon>
        <taxon>Mamiellales</taxon>
        <taxon>Mamiellaceae</taxon>
        <taxon>Micromonas</taxon>
    </lineage>
</organism>
<dbReference type="SMART" id="SM00878">
    <property type="entry name" value="Biotin_carb_C"/>
    <property type="match status" value="1"/>
</dbReference>
<dbReference type="FunFam" id="2.40.50.100:FF:000005">
    <property type="entry name" value="Acetyl-CoA carboxylase 1"/>
    <property type="match status" value="1"/>
</dbReference>
<dbReference type="Pfam" id="PF21385">
    <property type="entry name" value="ACCA_BT"/>
    <property type="match status" value="1"/>
</dbReference>
<dbReference type="InterPro" id="IPR011054">
    <property type="entry name" value="Rudment_hybrid_motif"/>
</dbReference>
<dbReference type="InterPro" id="IPR049074">
    <property type="entry name" value="ACCA_BT"/>
</dbReference>
<feature type="domain" description="Biotin carboxylation" evidence="17">
    <location>
        <begin position="20"/>
        <end position="513"/>
    </location>
</feature>
<dbReference type="Pfam" id="PF08326">
    <property type="entry name" value="ACC_central"/>
    <property type="match status" value="2"/>
</dbReference>
<dbReference type="Pfam" id="PF02785">
    <property type="entry name" value="Biotin_carb_C"/>
    <property type="match status" value="1"/>
</dbReference>
<dbReference type="Pfam" id="PF00364">
    <property type="entry name" value="Biotin_lipoyl"/>
    <property type="match status" value="1"/>
</dbReference>
<dbReference type="Pfam" id="PF01039">
    <property type="entry name" value="Carboxyl_trans"/>
    <property type="match status" value="1"/>
</dbReference>
<feature type="domain" description="CoA carboxyltransferase C-terminal" evidence="19">
    <location>
        <begin position="1858"/>
        <end position="2147"/>
    </location>
</feature>
<dbReference type="InterPro" id="IPR013537">
    <property type="entry name" value="AcCoA_COase_cen"/>
</dbReference>
<accession>A0A7S0NNW2</accession>
<evidence type="ECO:0000256" key="15">
    <source>
        <dbReference type="SAM" id="MobiDB-lite"/>
    </source>
</evidence>
<keyword evidence="6" id="KW-0276">Fatty acid metabolism</keyword>
<dbReference type="InterPro" id="IPR011762">
    <property type="entry name" value="COA_CT_N"/>
</dbReference>
<dbReference type="GO" id="GO:0004075">
    <property type="term" value="F:biotin carboxylase activity"/>
    <property type="evidence" value="ECO:0007669"/>
    <property type="project" value="UniProtKB-EC"/>
</dbReference>
<evidence type="ECO:0000256" key="7">
    <source>
        <dbReference type="ARBA" id="ARBA00022840"/>
    </source>
</evidence>
<dbReference type="GO" id="GO:0046872">
    <property type="term" value="F:metal ion binding"/>
    <property type="evidence" value="ECO:0007669"/>
    <property type="project" value="InterPro"/>
</dbReference>
<dbReference type="GO" id="GO:0006633">
    <property type="term" value="P:fatty acid biosynthetic process"/>
    <property type="evidence" value="ECO:0007669"/>
    <property type="project" value="UniProtKB-KW"/>
</dbReference>
<evidence type="ECO:0000256" key="9">
    <source>
        <dbReference type="ARBA" id="ARBA00023160"/>
    </source>
</evidence>
<keyword evidence="10" id="KW-0092">Biotin</keyword>
<dbReference type="InterPro" id="IPR034733">
    <property type="entry name" value="AcCoA_carboxyl_beta"/>
</dbReference>
<dbReference type="PROSITE" id="PS50980">
    <property type="entry name" value="COA_CT_NTER"/>
    <property type="match status" value="1"/>
</dbReference>
<comment type="catalytic activity">
    <reaction evidence="13">
        <text>N(6)-biotinyl-L-lysyl-[protein] + hydrogencarbonate + ATP = N(6)-carboxybiotinyl-L-lysyl-[protein] + ADP + phosphate + H(+)</text>
        <dbReference type="Rhea" id="RHEA:13501"/>
        <dbReference type="Rhea" id="RHEA-COMP:10505"/>
        <dbReference type="Rhea" id="RHEA-COMP:10506"/>
        <dbReference type="ChEBI" id="CHEBI:15378"/>
        <dbReference type="ChEBI" id="CHEBI:17544"/>
        <dbReference type="ChEBI" id="CHEBI:30616"/>
        <dbReference type="ChEBI" id="CHEBI:43474"/>
        <dbReference type="ChEBI" id="CHEBI:83144"/>
        <dbReference type="ChEBI" id="CHEBI:83145"/>
        <dbReference type="ChEBI" id="CHEBI:456216"/>
        <dbReference type="EC" id="6.3.4.14"/>
    </reaction>
</comment>
<keyword evidence="7 14" id="KW-0067">ATP-binding</keyword>
<dbReference type="SUPFAM" id="SSF56059">
    <property type="entry name" value="Glutathione synthetase ATP-binding domain-like"/>
    <property type="match status" value="1"/>
</dbReference>
<name>A0A7S0NNW2_MICPS</name>
<dbReference type="SUPFAM" id="SSF52440">
    <property type="entry name" value="PreATP-grasp domain"/>
    <property type="match status" value="1"/>
</dbReference>
<dbReference type="GO" id="GO:2001295">
    <property type="term" value="P:malonyl-CoA biosynthetic process"/>
    <property type="evidence" value="ECO:0007669"/>
    <property type="project" value="UniProtKB-UniPathway"/>
</dbReference>
<dbReference type="InterPro" id="IPR005479">
    <property type="entry name" value="CPAse_ATP-bd"/>
</dbReference>
<protein>
    <recommendedName>
        <fullName evidence="21">Acetyl-CoA carboxylase</fullName>
    </recommendedName>
</protein>
<dbReference type="GO" id="GO:0005524">
    <property type="term" value="F:ATP binding"/>
    <property type="evidence" value="ECO:0007669"/>
    <property type="project" value="UniProtKB-UniRule"/>
</dbReference>
<dbReference type="InterPro" id="IPR011763">
    <property type="entry name" value="COA_CT_C"/>
</dbReference>
<dbReference type="Gene3D" id="3.30.1490.20">
    <property type="entry name" value="ATP-grasp fold, A domain"/>
    <property type="match status" value="1"/>
</dbReference>
<dbReference type="PANTHER" id="PTHR45728">
    <property type="entry name" value="ACETYL-COA CARBOXYLASE, ISOFORM A"/>
    <property type="match status" value="1"/>
</dbReference>
<dbReference type="InterPro" id="IPR013815">
    <property type="entry name" value="ATP_grasp_subdomain_1"/>
</dbReference>
<comment type="pathway">
    <text evidence="2">Lipid metabolism; malonyl-CoA biosynthesis; malonyl-CoA from acetyl-CoA: step 1/1.</text>
</comment>
<evidence type="ECO:0000256" key="6">
    <source>
        <dbReference type="ARBA" id="ARBA00022832"/>
    </source>
</evidence>
<dbReference type="PROSITE" id="PS00867">
    <property type="entry name" value="CPSASE_2"/>
    <property type="match status" value="1"/>
</dbReference>
<dbReference type="SUPFAM" id="SSF51246">
    <property type="entry name" value="Rudiment single hybrid motif"/>
    <property type="match status" value="1"/>
</dbReference>
<evidence type="ECO:0000256" key="14">
    <source>
        <dbReference type="PROSITE-ProRule" id="PRU00409"/>
    </source>
</evidence>
<comment type="cofactor">
    <cofactor evidence="1">
        <name>biotin</name>
        <dbReference type="ChEBI" id="CHEBI:57586"/>
    </cofactor>
</comment>
<dbReference type="SUPFAM" id="SSF51230">
    <property type="entry name" value="Single hybrid motif"/>
    <property type="match status" value="1"/>
</dbReference>
<keyword evidence="8" id="KW-0443">Lipid metabolism</keyword>
<dbReference type="Gene3D" id="3.90.1770.10">
    <property type="entry name" value="PreATP-grasp domain"/>
    <property type="match status" value="1"/>
</dbReference>
<dbReference type="PROSITE" id="PS50979">
    <property type="entry name" value="BC"/>
    <property type="match status" value="1"/>
</dbReference>
<evidence type="ECO:0000256" key="2">
    <source>
        <dbReference type="ARBA" id="ARBA00004956"/>
    </source>
</evidence>
<dbReference type="EMBL" id="HBEQ01014054">
    <property type="protein sequence ID" value="CAD8525341.1"/>
    <property type="molecule type" value="Transcribed_RNA"/>
</dbReference>
<keyword evidence="11" id="KW-0511">Multifunctional enzyme</keyword>
<dbReference type="PROSITE" id="PS50989">
    <property type="entry name" value="COA_CT_CTER"/>
    <property type="match status" value="1"/>
</dbReference>
<evidence type="ECO:0000256" key="12">
    <source>
        <dbReference type="ARBA" id="ARBA00048065"/>
    </source>
</evidence>
<dbReference type="Gene3D" id="2.40.460.10">
    <property type="entry name" value="Biotin dependent carboxylase carboxyltransferase"/>
    <property type="match status" value="1"/>
</dbReference>
<dbReference type="GO" id="GO:0003989">
    <property type="term" value="F:acetyl-CoA carboxylase activity"/>
    <property type="evidence" value="ECO:0007669"/>
    <property type="project" value="UniProtKB-EC"/>
</dbReference>
<dbReference type="InterPro" id="IPR011761">
    <property type="entry name" value="ATP-grasp"/>
</dbReference>
<feature type="domain" description="ATP-grasp" evidence="16">
    <location>
        <begin position="167"/>
        <end position="361"/>
    </location>
</feature>
<evidence type="ECO:0000256" key="1">
    <source>
        <dbReference type="ARBA" id="ARBA00001953"/>
    </source>
</evidence>
<feature type="compositionally biased region" description="Polar residues" evidence="15">
    <location>
        <begin position="1035"/>
        <end position="1049"/>
    </location>
</feature>
<dbReference type="InterPro" id="IPR049076">
    <property type="entry name" value="ACCA"/>
</dbReference>
<keyword evidence="5 14" id="KW-0547">Nucleotide-binding</keyword>
<evidence type="ECO:0000256" key="5">
    <source>
        <dbReference type="ARBA" id="ARBA00022741"/>
    </source>
</evidence>
<evidence type="ECO:0000256" key="13">
    <source>
        <dbReference type="ARBA" id="ARBA00048600"/>
    </source>
</evidence>
<gene>
    <name evidence="20" type="ORF">MCOM1403_LOCUS11319</name>
</gene>
<dbReference type="Gene3D" id="3.40.50.20">
    <property type="match status" value="1"/>
</dbReference>
<feature type="region of interest" description="Disordered" evidence="15">
    <location>
        <begin position="1034"/>
        <end position="1061"/>
    </location>
</feature>
<dbReference type="InterPro" id="IPR000089">
    <property type="entry name" value="Biotin_lipoyl"/>
</dbReference>
<dbReference type="Gene3D" id="3.90.226.10">
    <property type="entry name" value="2-enoyl-CoA Hydratase, Chain A, domain 1"/>
    <property type="match status" value="2"/>
</dbReference>
<dbReference type="InterPro" id="IPR016185">
    <property type="entry name" value="PreATP-grasp_dom_sf"/>
</dbReference>
<reference evidence="20" key="1">
    <citation type="submission" date="2021-01" db="EMBL/GenBank/DDBJ databases">
        <authorList>
            <person name="Corre E."/>
            <person name="Pelletier E."/>
            <person name="Niang G."/>
            <person name="Scheremetjew M."/>
            <person name="Finn R."/>
            <person name="Kale V."/>
            <person name="Holt S."/>
            <person name="Cochrane G."/>
            <person name="Meng A."/>
            <person name="Brown T."/>
            <person name="Cohen L."/>
        </authorList>
    </citation>
    <scope>NUCLEOTIDE SEQUENCE</scope>
    <source>
        <strain evidence="20">CCMP1723</strain>
    </source>
</reference>